<keyword evidence="6" id="KW-0229">DNA integration</keyword>
<dbReference type="PANTHER" id="PTHR42648">
    <property type="entry name" value="TRANSPOSASE, PUTATIVE-RELATED"/>
    <property type="match status" value="1"/>
</dbReference>
<sequence>MASKFSVKIEKLDGTNYNCWKLDVQLAIEASELWEVADGSETLPADDTKKKAWELKDAQARAIIVPSLDQTQKNHIYSCKTAKEMLDKLRNLHTDSSILNLQHTMTKFLNHQIGKDVSPVKAMLELPELARMLADMQNPVSDAWLVNRFVSSLPAEYLPFNKSWASVPVKSQTSEILMARLKKEELEKRVANETEDAESTRAFYAGNDRQHTDKHTSERRISDVKCFKCGEIGHYESNCRSGISGNSHGNRGDRGQGDRRQGGRGHADRGHADRGQGDRDMEIVDTENEDVLSWAELMIHLNDQVHVHRITHLKLKRPSTRQEHSWDGLLFRPLQERISAFVAISRQDNTRLWNQRLVHKNCKYISETACKNAVRGLADIDANNKVICESCELGKQKRKPLPRKTSTYNYQPGETLYADLAGRFSIPALGGARYFLLVKDHATSFRLAYFLKKKDETTQCIKDCVAYLANQTKNTVKLFQSDNGGEFVNQELGRFFRQKGIGHETTAAYCPENKQSPAIPAHEAIFGRKPSLAHVRIFGCTVYVHIPEETRTCGQNKGKKCIFVGYSSMDRKYRMYDEETDRDFEDPISFATFHEVEPLPVQTLRQIAEAEITIHEPTGNNPEPAVEEEQISLVCPIVPTPSSIPPTQEHQNQQTTLDNPTPSTSSSAQKT</sequence>
<evidence type="ECO:0000259" key="12">
    <source>
        <dbReference type="PROSITE" id="PS50158"/>
    </source>
</evidence>
<keyword evidence="10" id="KW-0863">Zinc-finger</keyword>
<evidence type="ECO:0000256" key="7">
    <source>
        <dbReference type="ARBA" id="ARBA00022918"/>
    </source>
</evidence>
<keyword evidence="10" id="KW-0862">Zinc</keyword>
<evidence type="ECO:0000256" key="3">
    <source>
        <dbReference type="ARBA" id="ARBA00022759"/>
    </source>
</evidence>
<dbReference type="GO" id="GO:0003964">
    <property type="term" value="F:RNA-directed DNA polymerase activity"/>
    <property type="evidence" value="ECO:0007669"/>
    <property type="project" value="UniProtKB-KW"/>
</dbReference>
<dbReference type="InterPro" id="IPR001584">
    <property type="entry name" value="Integrase_cat-core"/>
</dbReference>
<accession>A0A8J2L7B0</accession>
<dbReference type="OrthoDB" id="413361at2759"/>
<feature type="region of interest" description="Disordered" evidence="11">
    <location>
        <begin position="238"/>
        <end position="282"/>
    </location>
</feature>
<feature type="region of interest" description="Disordered" evidence="11">
    <location>
        <begin position="637"/>
        <end position="671"/>
    </location>
</feature>
<comment type="caution">
    <text evidence="14">The sequence shown here is derived from an EMBL/GenBank/DDBJ whole genome shotgun (WGS) entry which is preliminary data.</text>
</comment>
<feature type="domain" description="Integrase catalytic" evidence="13">
    <location>
        <begin position="408"/>
        <end position="514"/>
    </location>
</feature>
<dbReference type="PANTHER" id="PTHR42648:SF11">
    <property type="entry name" value="TRANSPOSON TY4-P GAG-POL POLYPROTEIN"/>
    <property type="match status" value="1"/>
</dbReference>
<feature type="compositionally biased region" description="Basic and acidic residues" evidence="11">
    <location>
        <begin position="250"/>
        <end position="282"/>
    </location>
</feature>
<dbReference type="InterPro" id="IPR039537">
    <property type="entry name" value="Retrotran_Ty1/copia-like"/>
</dbReference>
<dbReference type="Pfam" id="PF00665">
    <property type="entry name" value="rve"/>
    <property type="match status" value="1"/>
</dbReference>
<evidence type="ECO:0000313" key="15">
    <source>
        <dbReference type="Proteomes" id="UP000708208"/>
    </source>
</evidence>
<keyword evidence="15" id="KW-1185">Reference proteome</keyword>
<keyword evidence="7" id="KW-0695">RNA-directed DNA polymerase</keyword>
<keyword evidence="8" id="KW-0808">Transferase</keyword>
<feature type="compositionally biased region" description="Polar residues" evidence="11">
    <location>
        <begin position="238"/>
        <end position="249"/>
    </location>
</feature>
<dbReference type="PROSITE" id="PS50994">
    <property type="entry name" value="INTEGRASE"/>
    <property type="match status" value="1"/>
</dbReference>
<dbReference type="Proteomes" id="UP000708208">
    <property type="component" value="Unassembled WGS sequence"/>
</dbReference>
<evidence type="ECO:0008006" key="16">
    <source>
        <dbReference type="Google" id="ProtNLM"/>
    </source>
</evidence>
<evidence type="ECO:0000256" key="9">
    <source>
        <dbReference type="ARBA" id="ARBA00023172"/>
    </source>
</evidence>
<dbReference type="InterPro" id="IPR057670">
    <property type="entry name" value="SH3_retrovirus"/>
</dbReference>
<dbReference type="GO" id="GO:0008270">
    <property type="term" value="F:zinc ion binding"/>
    <property type="evidence" value="ECO:0007669"/>
    <property type="project" value="UniProtKB-KW"/>
</dbReference>
<dbReference type="InterPro" id="IPR025724">
    <property type="entry name" value="GAG-pre-integrase_dom"/>
</dbReference>
<dbReference type="Pfam" id="PF14223">
    <property type="entry name" value="Retrotran_gag_2"/>
    <property type="match status" value="1"/>
</dbReference>
<dbReference type="SMART" id="SM00343">
    <property type="entry name" value="ZnF_C2HC"/>
    <property type="match status" value="1"/>
</dbReference>
<proteinExistence type="predicted"/>
<feature type="region of interest" description="Disordered" evidence="11">
    <location>
        <begin position="187"/>
        <end position="220"/>
    </location>
</feature>
<dbReference type="GO" id="GO:0003676">
    <property type="term" value="F:nucleic acid binding"/>
    <property type="evidence" value="ECO:0007669"/>
    <property type="project" value="InterPro"/>
</dbReference>
<evidence type="ECO:0000256" key="1">
    <source>
        <dbReference type="ARBA" id="ARBA00022722"/>
    </source>
</evidence>
<evidence type="ECO:0000256" key="4">
    <source>
        <dbReference type="ARBA" id="ARBA00022801"/>
    </source>
</evidence>
<dbReference type="Pfam" id="PF13976">
    <property type="entry name" value="gag_pre-integrs"/>
    <property type="match status" value="1"/>
</dbReference>
<evidence type="ECO:0000256" key="6">
    <source>
        <dbReference type="ARBA" id="ARBA00022908"/>
    </source>
</evidence>
<evidence type="ECO:0000256" key="8">
    <source>
        <dbReference type="ARBA" id="ARBA00022932"/>
    </source>
</evidence>
<dbReference type="PROSITE" id="PS50158">
    <property type="entry name" value="ZF_CCHC"/>
    <property type="match status" value="1"/>
</dbReference>
<dbReference type="EMBL" id="CAJVCH010553509">
    <property type="protein sequence ID" value="CAG7829923.1"/>
    <property type="molecule type" value="Genomic_DNA"/>
</dbReference>
<feature type="compositionally biased region" description="Basic and acidic residues" evidence="11">
    <location>
        <begin position="208"/>
        <end position="220"/>
    </location>
</feature>
<dbReference type="Pfam" id="PF25597">
    <property type="entry name" value="SH3_retrovirus"/>
    <property type="match status" value="1"/>
</dbReference>
<reference evidence="14" key="1">
    <citation type="submission" date="2021-06" db="EMBL/GenBank/DDBJ databases">
        <authorList>
            <person name="Hodson N. C."/>
            <person name="Mongue J. A."/>
            <person name="Jaron S. K."/>
        </authorList>
    </citation>
    <scope>NUCLEOTIDE SEQUENCE</scope>
</reference>
<keyword evidence="4" id="KW-0378">Hydrolase</keyword>
<keyword evidence="2" id="KW-0479">Metal-binding</keyword>
<evidence type="ECO:0000256" key="10">
    <source>
        <dbReference type="PROSITE-ProRule" id="PRU00047"/>
    </source>
</evidence>
<dbReference type="AlphaFoldDB" id="A0A8J2L7B0"/>
<gene>
    <name evidence="14" type="ORF">AFUS01_LOCUS39759</name>
</gene>
<evidence type="ECO:0000259" key="13">
    <source>
        <dbReference type="PROSITE" id="PS50994"/>
    </source>
</evidence>
<keyword evidence="1" id="KW-0540">Nuclease</keyword>
<dbReference type="InterPro" id="IPR001878">
    <property type="entry name" value="Znf_CCHC"/>
</dbReference>
<feature type="compositionally biased region" description="Polar residues" evidence="11">
    <location>
        <begin position="648"/>
        <end position="671"/>
    </location>
</feature>
<feature type="domain" description="CCHC-type" evidence="12">
    <location>
        <begin position="225"/>
        <end position="241"/>
    </location>
</feature>
<dbReference type="GO" id="GO:0006310">
    <property type="term" value="P:DNA recombination"/>
    <property type="evidence" value="ECO:0007669"/>
    <property type="project" value="UniProtKB-KW"/>
</dbReference>
<feature type="non-terminal residue" evidence="14">
    <location>
        <position position="1"/>
    </location>
</feature>
<keyword evidence="9" id="KW-0233">DNA recombination</keyword>
<protein>
    <recommendedName>
        <fullName evidence="16">Polyprotein</fullName>
    </recommendedName>
</protein>
<dbReference type="GO" id="GO:0003887">
    <property type="term" value="F:DNA-directed DNA polymerase activity"/>
    <property type="evidence" value="ECO:0007669"/>
    <property type="project" value="UniProtKB-KW"/>
</dbReference>
<evidence type="ECO:0000313" key="14">
    <source>
        <dbReference type="EMBL" id="CAG7829923.1"/>
    </source>
</evidence>
<dbReference type="GO" id="GO:0016787">
    <property type="term" value="F:hydrolase activity"/>
    <property type="evidence" value="ECO:0007669"/>
    <property type="project" value="UniProtKB-KW"/>
</dbReference>
<evidence type="ECO:0000256" key="2">
    <source>
        <dbReference type="ARBA" id="ARBA00022723"/>
    </source>
</evidence>
<keyword evidence="8" id="KW-0239">DNA-directed DNA polymerase</keyword>
<keyword evidence="5" id="KW-0460">Magnesium</keyword>
<name>A0A8J2L7B0_9HEXA</name>
<keyword evidence="3" id="KW-0255">Endonuclease</keyword>
<dbReference type="GO" id="GO:0004519">
    <property type="term" value="F:endonuclease activity"/>
    <property type="evidence" value="ECO:0007669"/>
    <property type="project" value="UniProtKB-KW"/>
</dbReference>
<keyword evidence="8" id="KW-0548">Nucleotidyltransferase</keyword>
<organism evidence="14 15">
    <name type="scientific">Allacma fusca</name>
    <dbReference type="NCBI Taxonomy" id="39272"/>
    <lineage>
        <taxon>Eukaryota</taxon>
        <taxon>Metazoa</taxon>
        <taxon>Ecdysozoa</taxon>
        <taxon>Arthropoda</taxon>
        <taxon>Hexapoda</taxon>
        <taxon>Collembola</taxon>
        <taxon>Symphypleona</taxon>
        <taxon>Sminthuridae</taxon>
        <taxon>Allacma</taxon>
    </lineage>
</organism>
<dbReference type="Pfam" id="PF00098">
    <property type="entry name" value="zf-CCHC"/>
    <property type="match status" value="1"/>
</dbReference>
<dbReference type="GO" id="GO:0015074">
    <property type="term" value="P:DNA integration"/>
    <property type="evidence" value="ECO:0007669"/>
    <property type="project" value="UniProtKB-KW"/>
</dbReference>
<evidence type="ECO:0000256" key="5">
    <source>
        <dbReference type="ARBA" id="ARBA00022842"/>
    </source>
</evidence>
<evidence type="ECO:0000256" key="11">
    <source>
        <dbReference type="SAM" id="MobiDB-lite"/>
    </source>
</evidence>